<evidence type="ECO:0000313" key="1">
    <source>
        <dbReference type="EMBL" id="SUB61025.1"/>
    </source>
</evidence>
<dbReference type="EMBL" id="UGTB01000004">
    <property type="protein sequence ID" value="SUB61025.1"/>
    <property type="molecule type" value="Genomic_DNA"/>
</dbReference>
<gene>
    <name evidence="1" type="ORF">NCTC11460_00942</name>
</gene>
<name>A0A379CH40_9FIRM</name>
<evidence type="ECO:0000313" key="2">
    <source>
        <dbReference type="Proteomes" id="UP000255101"/>
    </source>
</evidence>
<accession>A0A379CH40</accession>
<protein>
    <submittedName>
        <fullName evidence="1">Uncharacterized protein</fullName>
    </submittedName>
</protein>
<reference evidence="1 2" key="1">
    <citation type="submission" date="2018-06" db="EMBL/GenBank/DDBJ databases">
        <authorList>
            <consortium name="Pathogen Informatics"/>
            <person name="Doyle S."/>
        </authorList>
    </citation>
    <scope>NUCLEOTIDE SEQUENCE [LARGE SCALE GENOMIC DNA]</scope>
    <source>
        <strain evidence="1 2">NCTC11460</strain>
    </source>
</reference>
<dbReference type="AlphaFoldDB" id="A0A379CH40"/>
<sequence length="53" mass="6159">MHKRCDMSKNEFIKILKSCNDKLTFQQFKTLRGQALKGDIEGAYRGLNRILEA</sequence>
<organism evidence="1 2">
    <name type="scientific">Peptostreptococcus anaerobius</name>
    <dbReference type="NCBI Taxonomy" id="1261"/>
    <lineage>
        <taxon>Bacteria</taxon>
        <taxon>Bacillati</taxon>
        <taxon>Bacillota</taxon>
        <taxon>Clostridia</taxon>
        <taxon>Peptostreptococcales</taxon>
        <taxon>Peptostreptococcaceae</taxon>
        <taxon>Peptostreptococcus</taxon>
    </lineage>
</organism>
<dbReference type="Proteomes" id="UP000255101">
    <property type="component" value="Unassembled WGS sequence"/>
</dbReference>
<proteinExistence type="predicted"/>